<feature type="signal peptide" evidence="1">
    <location>
        <begin position="1"/>
        <end position="26"/>
    </location>
</feature>
<gene>
    <name evidence="2" type="ORF">HO173_002484</name>
</gene>
<proteinExistence type="predicted"/>
<dbReference type="EMBL" id="JACCJC010000006">
    <property type="protein sequence ID" value="KAF6239223.1"/>
    <property type="molecule type" value="Genomic_DNA"/>
</dbReference>
<dbReference type="Proteomes" id="UP000578531">
    <property type="component" value="Unassembled WGS sequence"/>
</dbReference>
<dbReference type="OrthoDB" id="5422767at2759"/>
<protein>
    <submittedName>
        <fullName evidence="2">Uncharacterized protein</fullName>
    </submittedName>
</protein>
<organism evidence="2 3">
    <name type="scientific">Letharia columbiana</name>
    <dbReference type="NCBI Taxonomy" id="112416"/>
    <lineage>
        <taxon>Eukaryota</taxon>
        <taxon>Fungi</taxon>
        <taxon>Dikarya</taxon>
        <taxon>Ascomycota</taxon>
        <taxon>Pezizomycotina</taxon>
        <taxon>Lecanoromycetes</taxon>
        <taxon>OSLEUM clade</taxon>
        <taxon>Lecanoromycetidae</taxon>
        <taxon>Lecanorales</taxon>
        <taxon>Lecanorineae</taxon>
        <taxon>Parmeliaceae</taxon>
        <taxon>Letharia</taxon>
    </lineage>
</organism>
<keyword evidence="3" id="KW-1185">Reference proteome</keyword>
<evidence type="ECO:0000256" key="1">
    <source>
        <dbReference type="SAM" id="SignalP"/>
    </source>
</evidence>
<dbReference type="RefSeq" id="XP_037168510.1">
    <property type="nucleotide sequence ID" value="XM_037304417.1"/>
</dbReference>
<name>A0A8H6G2D9_9LECA</name>
<reference evidence="2 3" key="1">
    <citation type="journal article" date="2020" name="Genomics">
        <title>Complete, high-quality genomes from long-read metagenomic sequencing of two wolf lichen thalli reveals enigmatic genome architecture.</title>
        <authorList>
            <person name="McKenzie S.K."/>
            <person name="Walston R.F."/>
            <person name="Allen J.L."/>
        </authorList>
    </citation>
    <scope>NUCLEOTIDE SEQUENCE [LARGE SCALE GENOMIC DNA]</scope>
    <source>
        <strain evidence="2">WasteWater2</strain>
    </source>
</reference>
<keyword evidence="1" id="KW-0732">Signal</keyword>
<dbReference type="AlphaFoldDB" id="A0A8H6G2D9"/>
<evidence type="ECO:0000313" key="2">
    <source>
        <dbReference type="EMBL" id="KAF6239223.1"/>
    </source>
</evidence>
<evidence type="ECO:0000313" key="3">
    <source>
        <dbReference type="Proteomes" id="UP000578531"/>
    </source>
</evidence>
<accession>A0A8H6G2D9</accession>
<feature type="chain" id="PRO_5033988340" evidence="1">
    <location>
        <begin position="27"/>
        <end position="476"/>
    </location>
</feature>
<comment type="caution">
    <text evidence="2">The sequence shown here is derived from an EMBL/GenBank/DDBJ whole genome shotgun (WGS) entry which is preliminary data.</text>
</comment>
<dbReference type="GeneID" id="59284157"/>
<sequence length="476" mass="52820">MLNSLLHGHAPLQLLLFSTLSPLVLARVPITPLSYSTFDSSFNLYPLSGNGGCNRPTPNGRPMMQPTLKSLGGVSAIAQTLVQNLPSYPTQQEIRGLLFLFFGITFQANHQLNPATDNVNAYNNIINTFGMVNRVFTNPATNPYNLKPRYRCLEDYAVYYTHMTNSNGQQDFSLPLIGEYFDSVTEYGLTRPPPYNDIWPGLMFVNNQLDGTFSWYMPNPASPSKGTCNFDVAQQLLATTAFTDAKYSTEGLLPGAAQTAVQDTARALYGITVCPSHFDVPTLLDLGAPTPNAGTSEVYKFQRSADLEDLHELIHLVTNGVVIDQPQIVPPASNPPSTDDYFTNRDWPSWTFSTLYQSYGYFFTAFLGLTRPEQARLNADNWAIFGMCVYFPELDCLGSFQDDIRTRRSVPGGLSPRAVEKIREGGFDLTRDTPMDLDLERGPGGRRRRAEDFDLGLAEKGESRFRDADVPSAIFG</sequence>